<feature type="domain" description="DRBM" evidence="10">
    <location>
        <begin position="5"/>
        <end position="73"/>
    </location>
</feature>
<feature type="domain" description="Protein kinase" evidence="9">
    <location>
        <begin position="135"/>
        <end position="415"/>
    </location>
</feature>
<dbReference type="InterPro" id="IPR011009">
    <property type="entry name" value="Kinase-like_dom_sf"/>
</dbReference>
<dbReference type="Gene3D" id="3.30.200.20">
    <property type="entry name" value="Phosphorylase Kinase, domain 1"/>
    <property type="match status" value="1"/>
</dbReference>
<dbReference type="PROSITE" id="PS00107">
    <property type="entry name" value="PROTEIN_KINASE_ATP"/>
    <property type="match status" value="1"/>
</dbReference>
<evidence type="ECO:0000256" key="1">
    <source>
        <dbReference type="ARBA" id="ARBA00022679"/>
    </source>
</evidence>
<dbReference type="Proteomes" id="UP000261560">
    <property type="component" value="Unplaced"/>
</dbReference>
<keyword evidence="8" id="KW-0723">Serine/threonine-protein kinase</keyword>
<keyword evidence="4 7" id="KW-0067">ATP-binding</keyword>
<dbReference type="Pfam" id="PF00069">
    <property type="entry name" value="Pkinase"/>
    <property type="match status" value="1"/>
</dbReference>
<evidence type="ECO:0008006" key="13">
    <source>
        <dbReference type="Google" id="ProtNLM"/>
    </source>
</evidence>
<keyword evidence="3" id="KW-0418">Kinase</keyword>
<dbReference type="PROSITE" id="PS50137">
    <property type="entry name" value="DS_RBD"/>
    <property type="match status" value="1"/>
</dbReference>
<evidence type="ECO:0000256" key="6">
    <source>
        <dbReference type="PROSITE-ProRule" id="PRU00266"/>
    </source>
</evidence>
<dbReference type="InterPro" id="IPR000719">
    <property type="entry name" value="Prot_kinase_dom"/>
</dbReference>
<name>A0A3B3DW39_ORYME</name>
<dbReference type="PROSITE" id="PS00108">
    <property type="entry name" value="PROTEIN_KINASE_ST"/>
    <property type="match status" value="1"/>
</dbReference>
<evidence type="ECO:0000259" key="9">
    <source>
        <dbReference type="PROSITE" id="PS50011"/>
    </source>
</evidence>
<reference evidence="11" key="1">
    <citation type="submission" date="2025-08" db="UniProtKB">
        <authorList>
            <consortium name="Ensembl"/>
        </authorList>
    </citation>
    <scope>IDENTIFICATION</scope>
</reference>
<dbReference type="InterPro" id="IPR050339">
    <property type="entry name" value="CC_SR_Kinase"/>
</dbReference>
<dbReference type="SUPFAM" id="SSF54768">
    <property type="entry name" value="dsRNA-binding domain-like"/>
    <property type="match status" value="1"/>
</dbReference>
<accession>A0A3B3DW39</accession>
<dbReference type="GO" id="GO:0004694">
    <property type="term" value="F:eukaryotic translation initiation factor 2alpha kinase activity"/>
    <property type="evidence" value="ECO:0007669"/>
    <property type="project" value="TreeGrafter"/>
</dbReference>
<dbReference type="Ensembl" id="ENSOMET00000026957.1">
    <property type="protein sequence ID" value="ENSOMEP00000033654.1"/>
    <property type="gene ID" value="ENSOMEG00000019857.1"/>
</dbReference>
<dbReference type="GO" id="GO:0005634">
    <property type="term" value="C:nucleus"/>
    <property type="evidence" value="ECO:0007669"/>
    <property type="project" value="TreeGrafter"/>
</dbReference>
<keyword evidence="1" id="KW-0808">Transferase</keyword>
<dbReference type="Pfam" id="PF00035">
    <property type="entry name" value="dsrm"/>
    <property type="match status" value="1"/>
</dbReference>
<sequence>MESRKFVSELNEFAQKERLVLRFEDVNREGEEHNKIFTQRVILDGTAYPNGVGKTKKDAKQKAAFEALKCLFKDKYQDSVSVQSSNEPSAEKMQNSESESIIFADSSNSSKAEVGFFILINEITCDRLCRFEQEFVILDQIGKGGFGRVYKVKERLLQKEYAVKIVSGTDRKAIQEAAILSDLQHNNIIRYYTAWMEDSLYFDDVTQASTESASTSCEKFLFIKMELCSSETLKDWIKKKNCEDLQANQRREESLPIALQIVGGVEYIHNRRLIHRDLKPANIMFGMDNEVKIGDFGLVTKEVEDDGKDMERTKTGTPIYMAPEQSGIYGQKVDMFALGLIFFELLWKLSTGHERAQVTFLNKLMTKLLCLLGRLFTIFFHSLSLQYLIIKSLLCETPEERLEATAVKAKLEKFLNNLKMAKEMENNHTV</sequence>
<feature type="binding site" evidence="7">
    <location>
        <position position="164"/>
    </location>
    <ligand>
        <name>ATP</name>
        <dbReference type="ChEBI" id="CHEBI:30616"/>
    </ligand>
</feature>
<evidence type="ECO:0000256" key="2">
    <source>
        <dbReference type="ARBA" id="ARBA00022741"/>
    </source>
</evidence>
<dbReference type="Gene3D" id="3.30.160.20">
    <property type="match status" value="1"/>
</dbReference>
<dbReference type="Gene3D" id="1.10.510.10">
    <property type="entry name" value="Transferase(Phosphotransferase) domain 1"/>
    <property type="match status" value="1"/>
</dbReference>
<organism evidence="11 12">
    <name type="scientific">Oryzias melastigma</name>
    <name type="common">Marine medaka</name>
    <dbReference type="NCBI Taxonomy" id="30732"/>
    <lineage>
        <taxon>Eukaryota</taxon>
        <taxon>Metazoa</taxon>
        <taxon>Chordata</taxon>
        <taxon>Craniata</taxon>
        <taxon>Vertebrata</taxon>
        <taxon>Euteleostomi</taxon>
        <taxon>Actinopterygii</taxon>
        <taxon>Neopterygii</taxon>
        <taxon>Teleostei</taxon>
        <taxon>Neoteleostei</taxon>
        <taxon>Acanthomorphata</taxon>
        <taxon>Ovalentaria</taxon>
        <taxon>Atherinomorphae</taxon>
        <taxon>Beloniformes</taxon>
        <taxon>Adrianichthyidae</taxon>
        <taxon>Oryziinae</taxon>
        <taxon>Oryzias</taxon>
    </lineage>
</organism>
<dbReference type="InterPro" id="IPR014720">
    <property type="entry name" value="dsRBD_dom"/>
</dbReference>
<evidence type="ECO:0000313" key="12">
    <source>
        <dbReference type="Proteomes" id="UP000261560"/>
    </source>
</evidence>
<dbReference type="GO" id="GO:0003723">
    <property type="term" value="F:RNA binding"/>
    <property type="evidence" value="ECO:0007669"/>
    <property type="project" value="UniProtKB-UniRule"/>
</dbReference>
<proteinExistence type="inferred from homology"/>
<dbReference type="SUPFAM" id="SSF56112">
    <property type="entry name" value="Protein kinase-like (PK-like)"/>
    <property type="match status" value="1"/>
</dbReference>
<dbReference type="InterPro" id="IPR008271">
    <property type="entry name" value="Ser/Thr_kinase_AS"/>
</dbReference>
<dbReference type="GO" id="GO:0005524">
    <property type="term" value="F:ATP binding"/>
    <property type="evidence" value="ECO:0007669"/>
    <property type="project" value="UniProtKB-UniRule"/>
</dbReference>
<comment type="similarity">
    <text evidence="5">Belongs to the protein kinase superfamily. Ser/Thr protein kinase family. GCN2 subfamily.</text>
</comment>
<keyword evidence="6" id="KW-0694">RNA-binding</keyword>
<evidence type="ECO:0000256" key="7">
    <source>
        <dbReference type="PROSITE-ProRule" id="PRU10141"/>
    </source>
</evidence>
<evidence type="ECO:0000259" key="10">
    <source>
        <dbReference type="PROSITE" id="PS50137"/>
    </source>
</evidence>
<keyword evidence="2 7" id="KW-0547">Nucleotide-binding</keyword>
<keyword evidence="12" id="KW-1185">Reference proteome</keyword>
<dbReference type="InterPro" id="IPR017441">
    <property type="entry name" value="Protein_kinase_ATP_BS"/>
</dbReference>
<dbReference type="SMART" id="SM00220">
    <property type="entry name" value="S_TKc"/>
    <property type="match status" value="1"/>
</dbReference>
<evidence type="ECO:0000256" key="8">
    <source>
        <dbReference type="RuleBase" id="RU000304"/>
    </source>
</evidence>
<dbReference type="GeneTree" id="ENSGT00940000163863"/>
<dbReference type="PANTHER" id="PTHR11042">
    <property type="entry name" value="EUKARYOTIC TRANSLATION INITIATION FACTOR 2-ALPHA KINASE EIF2-ALPHA KINASE -RELATED"/>
    <property type="match status" value="1"/>
</dbReference>
<reference evidence="11" key="2">
    <citation type="submission" date="2025-09" db="UniProtKB">
        <authorList>
            <consortium name="Ensembl"/>
        </authorList>
    </citation>
    <scope>IDENTIFICATION</scope>
</reference>
<evidence type="ECO:0000256" key="3">
    <source>
        <dbReference type="ARBA" id="ARBA00022777"/>
    </source>
</evidence>
<protein>
    <recommendedName>
        <fullName evidence="13">Eukaryotic translation initiation factor 2-alpha kinase 2</fullName>
    </recommendedName>
</protein>
<dbReference type="PANTHER" id="PTHR11042:SF166">
    <property type="entry name" value="EUKARYOTIC TRANSLATION INITIATION FACTOR 2-ALPHA KINASE 3"/>
    <property type="match status" value="1"/>
</dbReference>
<dbReference type="SMART" id="SM00358">
    <property type="entry name" value="DSRM"/>
    <property type="match status" value="1"/>
</dbReference>
<evidence type="ECO:0000256" key="5">
    <source>
        <dbReference type="ARBA" id="ARBA00037982"/>
    </source>
</evidence>
<dbReference type="AlphaFoldDB" id="A0A3B3DW39"/>
<evidence type="ECO:0000256" key="4">
    <source>
        <dbReference type="ARBA" id="ARBA00022840"/>
    </source>
</evidence>
<dbReference type="OMA" id="KIACEMM"/>
<dbReference type="GO" id="GO:0005737">
    <property type="term" value="C:cytoplasm"/>
    <property type="evidence" value="ECO:0007669"/>
    <property type="project" value="TreeGrafter"/>
</dbReference>
<evidence type="ECO:0000313" key="11">
    <source>
        <dbReference type="Ensembl" id="ENSOMEP00000033654.1"/>
    </source>
</evidence>
<dbReference type="PROSITE" id="PS50011">
    <property type="entry name" value="PROTEIN_KINASE_DOM"/>
    <property type="match status" value="1"/>
</dbReference>